<comment type="caution">
    <text evidence="8">The sequence shown here is derived from an EMBL/GenBank/DDBJ whole genome shotgun (WGS) entry which is preliminary data.</text>
</comment>
<dbReference type="PROSITE" id="PS51300">
    <property type="entry name" value="NIRD"/>
    <property type="match status" value="1"/>
</dbReference>
<sequence length="117" mass="12850">MQAQTSLSVQWHDVCSVDDLVTNSGVCALIAGIQVAIFSVQLDGETNVYAISNWDPIGEANVLYRGIVGTLTDKIVVASPLYKEHYDLDTGKCLEREDASVSTYPVRVDKDRVFVEL</sequence>
<feature type="domain" description="Rieske" evidence="7">
    <location>
        <begin position="12"/>
        <end position="115"/>
    </location>
</feature>
<proteinExistence type="predicted"/>
<dbReference type="EMBL" id="MJIC01000001">
    <property type="protein sequence ID" value="OFI36355.1"/>
    <property type="molecule type" value="Genomic_DNA"/>
</dbReference>
<keyword evidence="2" id="KW-0479">Metal-binding</keyword>
<accession>A0A1E8FKA9</accession>
<keyword evidence="1" id="KW-0001">2Fe-2S</keyword>
<dbReference type="RefSeq" id="WP_070174466.1">
    <property type="nucleotide sequence ID" value="NZ_BMJR01000004.1"/>
</dbReference>
<reference evidence="8 9" key="1">
    <citation type="submission" date="2016-09" db="EMBL/GenBank/DDBJ databases">
        <title>Alteromonas lipolytica, a new species isolated from sea water.</title>
        <authorList>
            <person name="Wu Y.-H."/>
            <person name="Cheng H."/>
            <person name="Xu X.-W."/>
        </authorList>
    </citation>
    <scope>NUCLEOTIDE SEQUENCE [LARGE SCALE GENOMIC DNA]</scope>
    <source>
        <strain evidence="8 9">JW12</strain>
    </source>
</reference>
<evidence type="ECO:0000256" key="1">
    <source>
        <dbReference type="ARBA" id="ARBA00022714"/>
    </source>
</evidence>
<evidence type="ECO:0000256" key="4">
    <source>
        <dbReference type="ARBA" id="ARBA00023004"/>
    </source>
</evidence>
<keyword evidence="5" id="KW-0411">Iron-sulfur</keyword>
<gene>
    <name evidence="8" type="ORF">BFC17_00300</name>
</gene>
<keyword evidence="6" id="KW-0534">Nitrate assimilation</keyword>
<dbReference type="GO" id="GO:0042128">
    <property type="term" value="P:nitrate assimilation"/>
    <property type="evidence" value="ECO:0007669"/>
    <property type="project" value="UniProtKB-KW"/>
</dbReference>
<dbReference type="SUPFAM" id="SSF50022">
    <property type="entry name" value="ISP domain"/>
    <property type="match status" value="1"/>
</dbReference>
<dbReference type="GO" id="GO:0051537">
    <property type="term" value="F:2 iron, 2 sulfur cluster binding"/>
    <property type="evidence" value="ECO:0007669"/>
    <property type="project" value="UniProtKB-KW"/>
</dbReference>
<dbReference type="InterPro" id="IPR036922">
    <property type="entry name" value="Rieske_2Fe-2S_sf"/>
</dbReference>
<dbReference type="OrthoDB" id="516687at2"/>
<dbReference type="InterPro" id="IPR017941">
    <property type="entry name" value="Rieske_2Fe-2S"/>
</dbReference>
<dbReference type="PANTHER" id="PTHR40562">
    <property type="match status" value="1"/>
</dbReference>
<name>A0A1E8FKA9_9ALTE</name>
<dbReference type="CDD" id="cd03529">
    <property type="entry name" value="Rieske_NirD"/>
    <property type="match status" value="1"/>
</dbReference>
<evidence type="ECO:0000256" key="5">
    <source>
        <dbReference type="ARBA" id="ARBA00023014"/>
    </source>
</evidence>
<organism evidence="8 9">
    <name type="scientific">Alteromonas lipolytica</name>
    <dbReference type="NCBI Taxonomy" id="1856405"/>
    <lineage>
        <taxon>Bacteria</taxon>
        <taxon>Pseudomonadati</taxon>
        <taxon>Pseudomonadota</taxon>
        <taxon>Gammaproteobacteria</taxon>
        <taxon>Alteromonadales</taxon>
        <taxon>Alteromonadaceae</taxon>
        <taxon>Alteromonas/Salinimonas group</taxon>
        <taxon>Alteromonas</taxon>
    </lineage>
</organism>
<dbReference type="InterPro" id="IPR012748">
    <property type="entry name" value="Rieske-like_NirD"/>
</dbReference>
<dbReference type="InterPro" id="IPR017881">
    <property type="entry name" value="NirD"/>
</dbReference>
<dbReference type="Proteomes" id="UP000176037">
    <property type="component" value="Unassembled WGS sequence"/>
</dbReference>
<evidence type="ECO:0000256" key="3">
    <source>
        <dbReference type="ARBA" id="ARBA00023002"/>
    </source>
</evidence>
<evidence type="ECO:0000256" key="2">
    <source>
        <dbReference type="ARBA" id="ARBA00022723"/>
    </source>
</evidence>
<dbReference type="PANTHER" id="PTHR40562:SF1">
    <property type="entry name" value="NITRITE REDUCTASE (NADH) SMALL SUBUNIT"/>
    <property type="match status" value="1"/>
</dbReference>
<dbReference type="GO" id="GO:0046872">
    <property type="term" value="F:metal ion binding"/>
    <property type="evidence" value="ECO:0007669"/>
    <property type="project" value="UniProtKB-KW"/>
</dbReference>
<evidence type="ECO:0000259" key="7">
    <source>
        <dbReference type="PROSITE" id="PS51296"/>
    </source>
</evidence>
<dbReference type="NCBIfam" id="TIGR02378">
    <property type="entry name" value="nirD_assim_sml"/>
    <property type="match status" value="1"/>
</dbReference>
<protein>
    <submittedName>
        <fullName evidence="8">Nitrite reductase small subunit</fullName>
    </submittedName>
</protein>
<evidence type="ECO:0000313" key="9">
    <source>
        <dbReference type="Proteomes" id="UP000176037"/>
    </source>
</evidence>
<evidence type="ECO:0000256" key="6">
    <source>
        <dbReference type="ARBA" id="ARBA00023063"/>
    </source>
</evidence>
<dbReference type="AlphaFoldDB" id="A0A1E8FKA9"/>
<dbReference type="Gene3D" id="2.102.10.10">
    <property type="entry name" value="Rieske [2Fe-2S] iron-sulphur domain"/>
    <property type="match status" value="1"/>
</dbReference>
<keyword evidence="3" id="KW-0560">Oxidoreductase</keyword>
<dbReference type="Pfam" id="PF13806">
    <property type="entry name" value="Rieske_2"/>
    <property type="match status" value="1"/>
</dbReference>
<keyword evidence="4" id="KW-0408">Iron</keyword>
<evidence type="ECO:0000313" key="8">
    <source>
        <dbReference type="EMBL" id="OFI36355.1"/>
    </source>
</evidence>
<dbReference type="STRING" id="1856405.BFC17_00300"/>
<keyword evidence="9" id="KW-1185">Reference proteome</keyword>
<dbReference type="PROSITE" id="PS51296">
    <property type="entry name" value="RIESKE"/>
    <property type="match status" value="1"/>
</dbReference>
<dbReference type="GO" id="GO:0008942">
    <property type="term" value="F:nitrite reductase [NAD(P)H] activity"/>
    <property type="evidence" value="ECO:0007669"/>
    <property type="project" value="InterPro"/>
</dbReference>